<evidence type="ECO:0008006" key="4">
    <source>
        <dbReference type="Google" id="ProtNLM"/>
    </source>
</evidence>
<name>A0A5J9TKN0_9POAL</name>
<dbReference type="PANTHER" id="PTHR47382">
    <property type="entry name" value="U-BOX DOMAIN-CONTAINING PROTEIN 52-LIKE"/>
    <property type="match status" value="1"/>
</dbReference>
<feature type="compositionally biased region" description="Low complexity" evidence="1">
    <location>
        <begin position="252"/>
        <end position="262"/>
    </location>
</feature>
<dbReference type="Gramene" id="TVU11488">
    <property type="protein sequence ID" value="TVU11488"/>
    <property type="gene ID" value="EJB05_45076"/>
</dbReference>
<dbReference type="OrthoDB" id="1654852at2759"/>
<feature type="non-terminal residue" evidence="2">
    <location>
        <position position="1"/>
    </location>
</feature>
<dbReference type="AlphaFoldDB" id="A0A5J9TKN0"/>
<protein>
    <recommendedName>
        <fullName evidence="4">UspA domain-containing protein</fullName>
    </recommendedName>
</protein>
<dbReference type="PANTHER" id="PTHR47382:SF3">
    <property type="entry name" value="ADENINE NUCLEOTIDE ALPHA HYDROLASES-LIKE SUPERFAMILY PROTEIN"/>
    <property type="match status" value="1"/>
</dbReference>
<dbReference type="EMBL" id="RWGY01000039">
    <property type="protein sequence ID" value="TVU11488.1"/>
    <property type="molecule type" value="Genomic_DNA"/>
</dbReference>
<evidence type="ECO:0000256" key="1">
    <source>
        <dbReference type="SAM" id="MobiDB-lite"/>
    </source>
</evidence>
<proteinExistence type="predicted"/>
<gene>
    <name evidence="2" type="ORF">EJB05_45076</name>
</gene>
<dbReference type="Gene3D" id="3.40.50.620">
    <property type="entry name" value="HUPs"/>
    <property type="match status" value="1"/>
</dbReference>
<accession>A0A5J9TKN0</accession>
<feature type="compositionally biased region" description="Low complexity" evidence="1">
    <location>
        <begin position="64"/>
        <end position="73"/>
    </location>
</feature>
<evidence type="ECO:0000313" key="3">
    <source>
        <dbReference type="Proteomes" id="UP000324897"/>
    </source>
</evidence>
<dbReference type="InterPro" id="IPR014729">
    <property type="entry name" value="Rossmann-like_a/b/a_fold"/>
</dbReference>
<dbReference type="Proteomes" id="UP000324897">
    <property type="component" value="Chromosome 3"/>
</dbReference>
<dbReference type="CDD" id="cd01989">
    <property type="entry name" value="USP_STK_Ubox_N"/>
    <property type="match status" value="1"/>
</dbReference>
<reference evidence="2 3" key="1">
    <citation type="journal article" date="2019" name="Sci. Rep.">
        <title>A high-quality genome of Eragrostis curvula grass provides insights into Poaceae evolution and supports new strategies to enhance forage quality.</title>
        <authorList>
            <person name="Carballo J."/>
            <person name="Santos B.A.C.M."/>
            <person name="Zappacosta D."/>
            <person name="Garbus I."/>
            <person name="Selva J.P."/>
            <person name="Gallo C.A."/>
            <person name="Diaz A."/>
            <person name="Albertini E."/>
            <person name="Caccamo M."/>
            <person name="Echenique V."/>
        </authorList>
    </citation>
    <scope>NUCLEOTIDE SEQUENCE [LARGE SCALE GENOMIC DNA]</scope>
    <source>
        <strain evidence="3">cv. Victoria</strain>
        <tissue evidence="2">Leaf</tissue>
    </source>
</reference>
<evidence type="ECO:0000313" key="2">
    <source>
        <dbReference type="EMBL" id="TVU11488.1"/>
    </source>
</evidence>
<sequence length="301" mass="32399">MAEAAAATEKDDHVAGASAADDGGWQPSDNNNSRHLPSDNNNNDGGGGGTWEIEELEPEERPRQSASSSAAAQGGSGASTADDVYVAVGKGGSSMAAMSWVLRRLTKPGTFVYLVHVFPVVTTIPTPLGMMPKSRASPEQIETYLNQERSKRREMLQKFLDQCRNFQVNVDVYLIESDQIANAITELIPVLHIKQLVLGVSKSNVRKLKRGSTIAGQVQKSAPLYCEVKIICDGKEVTTVATADPTPPLSPSPVNNSTRSNNPTPPSSTPNHDKAATNGDKNDSEPRERNKIAKFLRCLSF</sequence>
<dbReference type="SUPFAM" id="SSF52402">
    <property type="entry name" value="Adenine nucleotide alpha hydrolases-like"/>
    <property type="match status" value="1"/>
</dbReference>
<organism evidence="2 3">
    <name type="scientific">Eragrostis curvula</name>
    <name type="common">weeping love grass</name>
    <dbReference type="NCBI Taxonomy" id="38414"/>
    <lineage>
        <taxon>Eukaryota</taxon>
        <taxon>Viridiplantae</taxon>
        <taxon>Streptophyta</taxon>
        <taxon>Embryophyta</taxon>
        <taxon>Tracheophyta</taxon>
        <taxon>Spermatophyta</taxon>
        <taxon>Magnoliopsida</taxon>
        <taxon>Liliopsida</taxon>
        <taxon>Poales</taxon>
        <taxon>Poaceae</taxon>
        <taxon>PACMAD clade</taxon>
        <taxon>Chloridoideae</taxon>
        <taxon>Eragrostideae</taxon>
        <taxon>Eragrostidinae</taxon>
        <taxon>Eragrostis</taxon>
    </lineage>
</organism>
<feature type="region of interest" description="Disordered" evidence="1">
    <location>
        <begin position="240"/>
        <end position="291"/>
    </location>
</feature>
<keyword evidence="3" id="KW-1185">Reference proteome</keyword>
<feature type="region of interest" description="Disordered" evidence="1">
    <location>
        <begin position="1"/>
        <end position="79"/>
    </location>
</feature>
<comment type="caution">
    <text evidence="2">The sequence shown here is derived from an EMBL/GenBank/DDBJ whole genome shotgun (WGS) entry which is preliminary data.</text>
</comment>
<feature type="compositionally biased region" description="Basic and acidic residues" evidence="1">
    <location>
        <begin position="271"/>
        <end position="291"/>
    </location>
</feature>